<dbReference type="PANTHER" id="PTHR30472:SF25">
    <property type="entry name" value="ABC TRANSPORTER PERMEASE PROTEIN MJ0876-RELATED"/>
    <property type="match status" value="1"/>
</dbReference>
<dbReference type="SUPFAM" id="SSF81345">
    <property type="entry name" value="ABC transporter involved in vitamin B12 uptake, BtuC"/>
    <property type="match status" value="1"/>
</dbReference>
<dbReference type="CDD" id="cd06550">
    <property type="entry name" value="TM_ABC_iron-siderophores_like"/>
    <property type="match status" value="1"/>
</dbReference>
<dbReference type="PANTHER" id="PTHR30472">
    <property type="entry name" value="FERRIC ENTEROBACTIN TRANSPORT SYSTEM PERMEASE PROTEIN"/>
    <property type="match status" value="1"/>
</dbReference>
<evidence type="ECO:0000256" key="7">
    <source>
        <dbReference type="ARBA" id="ARBA00023136"/>
    </source>
</evidence>
<keyword evidence="11" id="KW-1185">Reference proteome</keyword>
<feature type="transmembrane region" description="Helical" evidence="9">
    <location>
        <begin position="66"/>
        <end position="89"/>
    </location>
</feature>
<feature type="transmembrane region" description="Helical" evidence="9">
    <location>
        <begin position="190"/>
        <end position="211"/>
    </location>
</feature>
<evidence type="ECO:0000256" key="1">
    <source>
        <dbReference type="ARBA" id="ARBA00004651"/>
    </source>
</evidence>
<evidence type="ECO:0000256" key="4">
    <source>
        <dbReference type="ARBA" id="ARBA00022475"/>
    </source>
</evidence>
<comment type="caution">
    <text evidence="10">The sequence shown here is derived from an EMBL/GenBank/DDBJ whole genome shotgun (WGS) entry which is preliminary data.</text>
</comment>
<dbReference type="Gene3D" id="1.10.3470.10">
    <property type="entry name" value="ABC transporter involved in vitamin B12 uptake, BtuC"/>
    <property type="match status" value="1"/>
</dbReference>
<dbReference type="Pfam" id="PF01032">
    <property type="entry name" value="FecCD"/>
    <property type="match status" value="1"/>
</dbReference>
<comment type="subcellular location">
    <subcellularLocation>
        <location evidence="1">Cell membrane</location>
        <topology evidence="1">Multi-pass membrane protein</topology>
    </subcellularLocation>
</comment>
<keyword evidence="5 9" id="KW-0812">Transmembrane</keyword>
<feature type="transmembrane region" description="Helical" evidence="9">
    <location>
        <begin position="128"/>
        <end position="145"/>
    </location>
</feature>
<protein>
    <submittedName>
        <fullName evidence="10">Iron complex transport system permease protein</fullName>
    </submittedName>
</protein>
<dbReference type="InterPro" id="IPR037294">
    <property type="entry name" value="ABC_BtuC-like"/>
</dbReference>
<keyword evidence="7 9" id="KW-0472">Membrane</keyword>
<dbReference type="EMBL" id="JACHKZ010000011">
    <property type="protein sequence ID" value="MBB6578092.1"/>
    <property type="molecule type" value="Genomic_DNA"/>
</dbReference>
<accession>A0ABR6RG04</accession>
<sequence length="406" mass="41321">MSDAVTATGAVSARPVPGTERLSPSQSASPARAGRLGVSNGASVSMAPGVQAKRQKGVFRLRKSHTIGLMALLALTAFVFAAGQGAFAIDAAQLPAIAWSALQHWWQGGTDAGSTEQQVFAAIRAPRLVLGLAAGAGLGLAGALMQGLFRNPLADPGLIGVSSGAALAAAALIVMGALWFPSVPRSLGSWPLMLCAFAGGLVTTGLIYGLAQAGGGTRIGVMLLAGVAINALAMAGLGLLSFLSTDEQLRNLQLWLMGSLGNARWPVAIMACAVVSISAWVAQRLAQPLNAIALGEAQASLMGVAVERTKRLAVIVAALVVGCITAACGMIGFIGLVAPHWVRLIAGPDHRVVLPASALLGAAMVVFADAFARTVVAPAELPLGVLTALVGVPLFLAMLRQFRRQL</sequence>
<feature type="transmembrane region" description="Helical" evidence="9">
    <location>
        <begin position="312"/>
        <end position="340"/>
    </location>
</feature>
<feature type="transmembrane region" description="Helical" evidence="9">
    <location>
        <begin position="157"/>
        <end position="178"/>
    </location>
</feature>
<evidence type="ECO:0000256" key="3">
    <source>
        <dbReference type="ARBA" id="ARBA00022448"/>
    </source>
</evidence>
<keyword evidence="3" id="KW-0813">Transport</keyword>
<feature type="transmembrane region" description="Helical" evidence="9">
    <location>
        <begin position="263"/>
        <end position="282"/>
    </location>
</feature>
<evidence type="ECO:0000256" key="2">
    <source>
        <dbReference type="ARBA" id="ARBA00007935"/>
    </source>
</evidence>
<dbReference type="Proteomes" id="UP000562492">
    <property type="component" value="Unassembled WGS sequence"/>
</dbReference>
<feature type="transmembrane region" description="Helical" evidence="9">
    <location>
        <begin position="223"/>
        <end position="243"/>
    </location>
</feature>
<gene>
    <name evidence="10" type="ORF">HNP33_002167</name>
</gene>
<evidence type="ECO:0000256" key="5">
    <source>
        <dbReference type="ARBA" id="ARBA00022692"/>
    </source>
</evidence>
<evidence type="ECO:0000256" key="8">
    <source>
        <dbReference type="SAM" id="MobiDB-lite"/>
    </source>
</evidence>
<dbReference type="InterPro" id="IPR000522">
    <property type="entry name" value="ABC_transptr_permease_BtuC"/>
</dbReference>
<keyword evidence="6 9" id="KW-1133">Transmembrane helix</keyword>
<comment type="similarity">
    <text evidence="2">Belongs to the binding-protein-dependent transport system permease family. FecCD subfamily.</text>
</comment>
<evidence type="ECO:0000313" key="10">
    <source>
        <dbReference type="EMBL" id="MBB6578092.1"/>
    </source>
</evidence>
<evidence type="ECO:0000256" key="6">
    <source>
        <dbReference type="ARBA" id="ARBA00022989"/>
    </source>
</evidence>
<feature type="region of interest" description="Disordered" evidence="8">
    <location>
        <begin position="1"/>
        <end position="34"/>
    </location>
</feature>
<evidence type="ECO:0000313" key="11">
    <source>
        <dbReference type="Proteomes" id="UP000562492"/>
    </source>
</evidence>
<name>A0ABR6RG04_9BURK</name>
<evidence type="ECO:0000256" key="9">
    <source>
        <dbReference type="SAM" id="Phobius"/>
    </source>
</evidence>
<proteinExistence type="inferred from homology"/>
<organism evidence="10 11">
    <name type="scientific">Comamonas odontotermitis</name>
    <dbReference type="NCBI Taxonomy" id="379895"/>
    <lineage>
        <taxon>Bacteria</taxon>
        <taxon>Pseudomonadati</taxon>
        <taxon>Pseudomonadota</taxon>
        <taxon>Betaproteobacteria</taxon>
        <taxon>Burkholderiales</taxon>
        <taxon>Comamonadaceae</taxon>
        <taxon>Comamonas</taxon>
    </lineage>
</organism>
<reference evidence="10 11" key="1">
    <citation type="submission" date="2020-08" db="EMBL/GenBank/DDBJ databases">
        <title>Functional genomics of gut bacteria from endangered species of beetles.</title>
        <authorList>
            <person name="Carlos-Shanley C."/>
        </authorList>
    </citation>
    <scope>NUCLEOTIDE SEQUENCE [LARGE SCALE GENOMIC DNA]</scope>
    <source>
        <strain evidence="10 11">S00124</strain>
    </source>
</reference>
<keyword evidence="4" id="KW-1003">Cell membrane</keyword>
<feature type="transmembrane region" description="Helical" evidence="9">
    <location>
        <begin position="381"/>
        <end position="399"/>
    </location>
</feature>